<gene>
    <name evidence="12" type="primary">mro</name>
    <name evidence="12" type="ORF">SAMEA104719789_01441</name>
</gene>
<dbReference type="PANTHER" id="PTHR10091:SF0">
    <property type="entry name" value="GALACTOSE MUTAROTASE"/>
    <property type="match status" value="1"/>
</dbReference>
<comment type="similarity">
    <text evidence="3 8">Belongs to the aldose epimerase family.</text>
</comment>
<dbReference type="UniPathway" id="UPA00242"/>
<dbReference type="InterPro" id="IPR047215">
    <property type="entry name" value="Galactose_mutarotase-like"/>
</dbReference>
<dbReference type="GO" id="GO:0033499">
    <property type="term" value="P:galactose catabolic process via UDP-galactose, Leloir pathway"/>
    <property type="evidence" value="ECO:0007669"/>
    <property type="project" value="TreeGrafter"/>
</dbReference>
<dbReference type="Pfam" id="PF01263">
    <property type="entry name" value="Aldose_epim"/>
    <property type="match status" value="1"/>
</dbReference>
<dbReference type="InterPro" id="IPR015443">
    <property type="entry name" value="Aldose_1-epimerase"/>
</dbReference>
<dbReference type="Gene3D" id="2.70.98.10">
    <property type="match status" value="1"/>
</dbReference>
<comment type="pathway">
    <text evidence="2 8">Carbohydrate metabolism; hexose metabolism.</text>
</comment>
<feature type="binding site" evidence="11">
    <location>
        <begin position="181"/>
        <end position="183"/>
    </location>
    <ligand>
        <name>beta-D-galactose</name>
        <dbReference type="ChEBI" id="CHEBI:27667"/>
    </ligand>
</feature>
<dbReference type="OrthoDB" id="9779408at2"/>
<proteinExistence type="inferred from homology"/>
<comment type="catalytic activity">
    <reaction evidence="8">
        <text>alpha-D-glucose = beta-D-glucose</text>
        <dbReference type="Rhea" id="RHEA:10264"/>
        <dbReference type="ChEBI" id="CHEBI:15903"/>
        <dbReference type="ChEBI" id="CHEBI:17925"/>
        <dbReference type="EC" id="5.1.3.3"/>
    </reaction>
</comment>
<keyword evidence="5" id="KW-0106">Calcium</keyword>
<feature type="binding site" evidence="10">
    <location>
        <position position="239"/>
    </location>
    <ligand>
        <name>beta-D-galactose</name>
        <dbReference type="ChEBI" id="CHEBI:27667"/>
    </ligand>
</feature>
<dbReference type="CDD" id="cd09019">
    <property type="entry name" value="galactose_mutarotase_like"/>
    <property type="match status" value="1"/>
</dbReference>
<dbReference type="PIRSF" id="PIRSF005096">
    <property type="entry name" value="GALM"/>
    <property type="match status" value="1"/>
</dbReference>
<evidence type="ECO:0000256" key="6">
    <source>
        <dbReference type="ARBA" id="ARBA00023235"/>
    </source>
</evidence>
<dbReference type="GO" id="GO:0030246">
    <property type="term" value="F:carbohydrate binding"/>
    <property type="evidence" value="ECO:0007669"/>
    <property type="project" value="InterPro"/>
</dbReference>
<name>A0A383U3W7_9FLAO</name>
<comment type="cofactor">
    <cofactor evidence="1">
        <name>Ca(2+)</name>
        <dbReference type="ChEBI" id="CHEBI:29108"/>
    </cofactor>
</comment>
<evidence type="ECO:0000313" key="12">
    <source>
        <dbReference type="EMBL" id="SZD73986.1"/>
    </source>
</evidence>
<dbReference type="NCBIfam" id="NF008277">
    <property type="entry name" value="PRK11055.1"/>
    <property type="match status" value="1"/>
</dbReference>
<dbReference type="RefSeq" id="WP_119059650.1">
    <property type="nucleotide sequence ID" value="NZ_UNSC01000007.1"/>
</dbReference>
<evidence type="ECO:0000313" key="13">
    <source>
        <dbReference type="Proteomes" id="UP000262142"/>
    </source>
</evidence>
<feature type="active site" description="Proton acceptor" evidence="9">
    <location>
        <position position="300"/>
    </location>
</feature>
<comment type="subunit">
    <text evidence="4">Monomer.</text>
</comment>
<dbReference type="EMBL" id="UNSC01000007">
    <property type="protein sequence ID" value="SZD73986.1"/>
    <property type="molecule type" value="Genomic_DNA"/>
</dbReference>
<evidence type="ECO:0000256" key="1">
    <source>
        <dbReference type="ARBA" id="ARBA00001913"/>
    </source>
</evidence>
<dbReference type="AlphaFoldDB" id="A0A383U3W7"/>
<dbReference type="Proteomes" id="UP000262142">
    <property type="component" value="Unassembled WGS sequence"/>
</dbReference>
<dbReference type="PANTHER" id="PTHR10091">
    <property type="entry name" value="ALDOSE-1-EPIMERASE"/>
    <property type="match status" value="1"/>
</dbReference>
<keyword evidence="7 8" id="KW-0119">Carbohydrate metabolism</keyword>
<dbReference type="InterPro" id="IPR008183">
    <property type="entry name" value="Aldose_1/G6P_1-epimerase"/>
</dbReference>
<reference evidence="12 13" key="1">
    <citation type="submission" date="2018-09" db="EMBL/GenBank/DDBJ databases">
        <authorList>
            <consortium name="Pathogen Informatics"/>
        </authorList>
    </citation>
    <scope>NUCLEOTIDE SEQUENCE [LARGE SCALE GENOMIC DNA]</scope>
    <source>
        <strain evidence="12 13">OH-22767</strain>
    </source>
</reference>
<dbReference type="InterPro" id="IPR011013">
    <property type="entry name" value="Gal_mutarotase_sf_dom"/>
</dbReference>
<organism evidence="12 13">
    <name type="scientific">Candidatus Ornithobacterium hominis</name>
    <dbReference type="NCBI Taxonomy" id="2497989"/>
    <lineage>
        <taxon>Bacteria</taxon>
        <taxon>Pseudomonadati</taxon>
        <taxon>Bacteroidota</taxon>
        <taxon>Flavobacteriia</taxon>
        <taxon>Flavobacteriales</taxon>
        <taxon>Weeksellaceae</taxon>
        <taxon>Ornithobacterium</taxon>
    </lineage>
</organism>
<keyword evidence="13" id="KW-1185">Reference proteome</keyword>
<dbReference type="GO" id="GO:0005737">
    <property type="term" value="C:cytoplasm"/>
    <property type="evidence" value="ECO:0007669"/>
    <property type="project" value="TreeGrafter"/>
</dbReference>
<evidence type="ECO:0000256" key="5">
    <source>
        <dbReference type="ARBA" id="ARBA00022837"/>
    </source>
</evidence>
<evidence type="ECO:0000256" key="3">
    <source>
        <dbReference type="ARBA" id="ARBA00006206"/>
    </source>
</evidence>
<evidence type="ECO:0000256" key="8">
    <source>
        <dbReference type="PIRNR" id="PIRNR005096"/>
    </source>
</evidence>
<keyword evidence="6 8" id="KW-0413">Isomerase</keyword>
<dbReference type="EC" id="5.1.3.3" evidence="8"/>
<sequence length="334" mass="38139">MQSLKKEEFGYYKNQEIDKITLTNDNGFQISVINLGAIIQSIKLPEGFAKRELTLGFNDLAGYLSPEYRENYPYFGAVIGRHSSRILNGETQINGKKISLKKNHAGHHLHGGEIGFDSKVWKFENFDNSRVTLSLFSPDGDENYPGNLNVEVTYELNDENEITVSYSAKTDQPTIINLTQHTYFNLNQSCDSILKDEIKINAKRILEFNSDVVPTGEILDVENTKFDFSVFKMIPAEIDNSFLVESDKKPVGVLRNEDQTIEMKVYTNQKILHIYSGFYIPELKPEGRRTTQPNAGVCFETQGFLDAENHEKFPSNVLNSNDIYNHKTKFSFKF</sequence>
<evidence type="ECO:0000256" key="11">
    <source>
        <dbReference type="PIRSR" id="PIRSR005096-3"/>
    </source>
</evidence>
<evidence type="ECO:0000256" key="7">
    <source>
        <dbReference type="ARBA" id="ARBA00023277"/>
    </source>
</evidence>
<dbReference type="GO" id="GO:0004034">
    <property type="term" value="F:aldose 1-epimerase activity"/>
    <property type="evidence" value="ECO:0007669"/>
    <property type="project" value="UniProtKB-EC"/>
</dbReference>
<evidence type="ECO:0000256" key="9">
    <source>
        <dbReference type="PIRSR" id="PIRSR005096-1"/>
    </source>
</evidence>
<evidence type="ECO:0000256" key="10">
    <source>
        <dbReference type="PIRSR" id="PIRSR005096-2"/>
    </source>
</evidence>
<protein>
    <recommendedName>
        <fullName evidence="8">Aldose 1-epimerase</fullName>
        <ecNumber evidence="8">5.1.3.3</ecNumber>
    </recommendedName>
</protein>
<feature type="active site" description="Proton donor" evidence="9">
    <location>
        <position position="181"/>
    </location>
</feature>
<dbReference type="SUPFAM" id="SSF74650">
    <property type="entry name" value="Galactose mutarotase-like"/>
    <property type="match status" value="1"/>
</dbReference>
<evidence type="ECO:0000256" key="2">
    <source>
        <dbReference type="ARBA" id="ARBA00005028"/>
    </source>
</evidence>
<dbReference type="GO" id="GO:0006006">
    <property type="term" value="P:glucose metabolic process"/>
    <property type="evidence" value="ECO:0007669"/>
    <property type="project" value="TreeGrafter"/>
</dbReference>
<dbReference type="InterPro" id="IPR014718">
    <property type="entry name" value="GH-type_carb-bd"/>
</dbReference>
<accession>A0A383U3W7</accession>
<evidence type="ECO:0000256" key="4">
    <source>
        <dbReference type="ARBA" id="ARBA00011245"/>
    </source>
</evidence>